<dbReference type="AlphaFoldDB" id="A0A401S5J3"/>
<gene>
    <name evidence="1" type="ORF">chiPu_0004084</name>
</gene>
<reference evidence="1 2" key="1">
    <citation type="journal article" date="2018" name="Nat. Ecol. Evol.">
        <title>Shark genomes provide insights into elasmobranch evolution and the origin of vertebrates.</title>
        <authorList>
            <person name="Hara Y"/>
            <person name="Yamaguchi K"/>
            <person name="Onimaru K"/>
            <person name="Kadota M"/>
            <person name="Koyanagi M"/>
            <person name="Keeley SD"/>
            <person name="Tatsumi K"/>
            <person name="Tanaka K"/>
            <person name="Motone F"/>
            <person name="Kageyama Y"/>
            <person name="Nozu R"/>
            <person name="Adachi N"/>
            <person name="Nishimura O"/>
            <person name="Nakagawa R"/>
            <person name="Tanegashima C"/>
            <person name="Kiyatake I"/>
            <person name="Matsumoto R"/>
            <person name="Murakumo K"/>
            <person name="Nishida K"/>
            <person name="Terakita A"/>
            <person name="Kuratani S"/>
            <person name="Sato K"/>
            <person name="Hyodo S Kuraku.S."/>
        </authorList>
    </citation>
    <scope>NUCLEOTIDE SEQUENCE [LARGE SCALE GENOMIC DNA]</scope>
</reference>
<proteinExistence type="predicted"/>
<accession>A0A401S5J3</accession>
<keyword evidence="2" id="KW-1185">Reference proteome</keyword>
<organism evidence="1 2">
    <name type="scientific">Chiloscyllium punctatum</name>
    <name type="common">Brownbanded bambooshark</name>
    <name type="synonym">Hemiscyllium punctatum</name>
    <dbReference type="NCBI Taxonomy" id="137246"/>
    <lineage>
        <taxon>Eukaryota</taxon>
        <taxon>Metazoa</taxon>
        <taxon>Chordata</taxon>
        <taxon>Craniata</taxon>
        <taxon>Vertebrata</taxon>
        <taxon>Chondrichthyes</taxon>
        <taxon>Elasmobranchii</taxon>
        <taxon>Galeomorphii</taxon>
        <taxon>Galeoidea</taxon>
        <taxon>Orectolobiformes</taxon>
        <taxon>Hemiscylliidae</taxon>
        <taxon>Chiloscyllium</taxon>
    </lineage>
</organism>
<comment type="caution">
    <text evidence="1">The sequence shown here is derived from an EMBL/GenBank/DDBJ whole genome shotgun (WGS) entry which is preliminary data.</text>
</comment>
<evidence type="ECO:0000313" key="2">
    <source>
        <dbReference type="Proteomes" id="UP000287033"/>
    </source>
</evidence>
<name>A0A401S5J3_CHIPU</name>
<dbReference type="EMBL" id="BEZZ01000094">
    <property type="protein sequence ID" value="GCC25673.1"/>
    <property type="molecule type" value="Genomic_DNA"/>
</dbReference>
<dbReference type="Proteomes" id="UP000287033">
    <property type="component" value="Unassembled WGS sequence"/>
</dbReference>
<protein>
    <submittedName>
        <fullName evidence="1">Uncharacterized protein</fullName>
    </submittedName>
</protein>
<sequence length="93" mass="10329">MHDQSDITNPLCTCASGHFDIWITPPLDINKISSKCWGVNVTATPALGIVTLEEACGKSAAGWKHRYQETPFFSMMHPHNFNGFTRGATARRH</sequence>
<evidence type="ECO:0000313" key="1">
    <source>
        <dbReference type="EMBL" id="GCC25673.1"/>
    </source>
</evidence>